<organism evidence="2 3">
    <name type="scientific">Gandjariella thermophila</name>
    <dbReference type="NCBI Taxonomy" id="1931992"/>
    <lineage>
        <taxon>Bacteria</taxon>
        <taxon>Bacillati</taxon>
        <taxon>Actinomycetota</taxon>
        <taxon>Actinomycetes</taxon>
        <taxon>Pseudonocardiales</taxon>
        <taxon>Pseudonocardiaceae</taxon>
        <taxon>Gandjariella</taxon>
    </lineage>
</organism>
<reference evidence="3" key="1">
    <citation type="submission" date="2019-04" db="EMBL/GenBank/DDBJ databases">
        <title>Draft genome sequence of Pseudonocardiaceae bacterium SL3-2-4.</title>
        <authorList>
            <person name="Ningsih F."/>
            <person name="Yokota A."/>
            <person name="Sakai Y."/>
            <person name="Nanatani K."/>
            <person name="Yabe S."/>
            <person name="Oetari A."/>
            <person name="Sjamsuridzal W."/>
        </authorList>
    </citation>
    <scope>NUCLEOTIDE SEQUENCE [LARGE SCALE GENOMIC DNA]</scope>
    <source>
        <strain evidence="3">SL3-2-4</strain>
    </source>
</reference>
<keyword evidence="3" id="KW-1185">Reference proteome</keyword>
<dbReference type="Proteomes" id="UP000298860">
    <property type="component" value="Unassembled WGS sequence"/>
</dbReference>
<protein>
    <submittedName>
        <fullName evidence="2">Uncharacterized protein</fullName>
    </submittedName>
</protein>
<dbReference type="EMBL" id="BJFL01000005">
    <property type="protein sequence ID" value="GDY30001.1"/>
    <property type="molecule type" value="Genomic_DNA"/>
</dbReference>
<comment type="caution">
    <text evidence="2">The sequence shown here is derived from an EMBL/GenBank/DDBJ whole genome shotgun (WGS) entry which is preliminary data.</text>
</comment>
<evidence type="ECO:0000256" key="1">
    <source>
        <dbReference type="SAM" id="MobiDB-lite"/>
    </source>
</evidence>
<gene>
    <name evidence="2" type="ORF">GTS_16340</name>
</gene>
<name>A0A4D4J0L6_9PSEU</name>
<sequence length="69" mass="7266">MVSRGAPAMRSRRGFEDDTVAVSTFLAQTVVNGAILAGNPMPGRLPHGPGARICDERGARWPGSPRPPV</sequence>
<evidence type="ECO:0000313" key="3">
    <source>
        <dbReference type="Proteomes" id="UP000298860"/>
    </source>
</evidence>
<accession>A0A4D4J0L6</accession>
<dbReference type="AlphaFoldDB" id="A0A4D4J0L6"/>
<feature type="region of interest" description="Disordered" evidence="1">
    <location>
        <begin position="40"/>
        <end position="69"/>
    </location>
</feature>
<proteinExistence type="predicted"/>
<evidence type="ECO:0000313" key="2">
    <source>
        <dbReference type="EMBL" id="GDY30001.1"/>
    </source>
</evidence>